<dbReference type="Gene3D" id="3.30.70.270">
    <property type="match status" value="1"/>
</dbReference>
<feature type="domain" description="Reverse transcriptase RNase H-like" evidence="8">
    <location>
        <begin position="74"/>
        <end position="140"/>
    </location>
</feature>
<protein>
    <submittedName>
        <fullName evidence="9">Uncharacterized protein</fullName>
    </submittedName>
</protein>
<keyword evidence="2" id="KW-0548">Nucleotidyltransferase</keyword>
<dbReference type="InterPro" id="IPR043502">
    <property type="entry name" value="DNA/RNA_pol_sf"/>
</dbReference>
<evidence type="ECO:0000256" key="1">
    <source>
        <dbReference type="ARBA" id="ARBA00022679"/>
    </source>
</evidence>
<dbReference type="InterPro" id="IPR041373">
    <property type="entry name" value="RT_RNaseH"/>
</dbReference>
<evidence type="ECO:0000256" key="6">
    <source>
        <dbReference type="ARBA" id="ARBA00022918"/>
    </source>
</evidence>
<dbReference type="InterPro" id="IPR012337">
    <property type="entry name" value="RNaseH-like_sf"/>
</dbReference>
<evidence type="ECO:0000313" key="10">
    <source>
        <dbReference type="Proteomes" id="UP000288805"/>
    </source>
</evidence>
<dbReference type="InterPro" id="IPR036397">
    <property type="entry name" value="RNaseH_sf"/>
</dbReference>
<dbReference type="EMBL" id="QGNW01000230">
    <property type="protein sequence ID" value="RVW83314.1"/>
    <property type="molecule type" value="Genomic_DNA"/>
</dbReference>
<evidence type="ECO:0000259" key="7">
    <source>
        <dbReference type="Pfam" id="PF13456"/>
    </source>
</evidence>
<dbReference type="GO" id="GO:0004523">
    <property type="term" value="F:RNA-DNA hybrid ribonuclease activity"/>
    <property type="evidence" value="ECO:0007669"/>
    <property type="project" value="InterPro"/>
</dbReference>
<dbReference type="Pfam" id="PF17917">
    <property type="entry name" value="RT_RNaseH"/>
    <property type="match status" value="1"/>
</dbReference>
<keyword evidence="5" id="KW-0378">Hydrolase</keyword>
<keyword evidence="3" id="KW-0540">Nuclease</keyword>
<name>A0A438HFT8_VITVI</name>
<dbReference type="GO" id="GO:0003964">
    <property type="term" value="F:RNA-directed DNA polymerase activity"/>
    <property type="evidence" value="ECO:0007669"/>
    <property type="project" value="UniProtKB-KW"/>
</dbReference>
<evidence type="ECO:0000256" key="4">
    <source>
        <dbReference type="ARBA" id="ARBA00022759"/>
    </source>
</evidence>
<evidence type="ECO:0000259" key="8">
    <source>
        <dbReference type="Pfam" id="PF17917"/>
    </source>
</evidence>
<keyword evidence="4" id="KW-0255">Endonuclease</keyword>
<dbReference type="Gene3D" id="3.30.420.10">
    <property type="entry name" value="Ribonuclease H-like superfamily/Ribonuclease H"/>
    <property type="match status" value="1"/>
</dbReference>
<dbReference type="AlphaFoldDB" id="A0A438HFT8"/>
<dbReference type="GO" id="GO:0003676">
    <property type="term" value="F:nucleic acid binding"/>
    <property type="evidence" value="ECO:0007669"/>
    <property type="project" value="InterPro"/>
</dbReference>
<sequence length="365" mass="41736">MEMSALSNRELQRLTGRLAALGRFIARFIDKLWPFFLALKGENTTGWTNDCKQALEKIKRYFTQPPILSCLEPGEQLYMYYVSKAMVGIETRYFKMEQTTLALKSAAQKLRPYFQAHQVTMLTNQPLRSILHRLDLSKRMLKPFHHIDSPEEKWWILHVDGASKASGSEIGLVLQSLTREQLEQAIQLGFPASNNEVEYEATLVGLDLALTLAATKLRIYNDSQLVIRQIQGEYEAKDKCMVRYLVQAIIPTKIGMPTPKIVVQGQRDENQELERHLDWANEEKGNAAIQMASYQQRAITHYNKMARPRTFKAGTLVLRRVFENTTEKGVRKLQENWEGPYVVAKAGDSGAYHLQTPNGVPLLRP</sequence>
<dbReference type="InterPro" id="IPR043128">
    <property type="entry name" value="Rev_trsase/Diguanyl_cyclase"/>
</dbReference>
<dbReference type="Proteomes" id="UP000288805">
    <property type="component" value="Unassembled WGS sequence"/>
</dbReference>
<gene>
    <name evidence="9" type="ORF">CK203_039680</name>
</gene>
<organism evidence="9 10">
    <name type="scientific">Vitis vinifera</name>
    <name type="common">Grape</name>
    <dbReference type="NCBI Taxonomy" id="29760"/>
    <lineage>
        <taxon>Eukaryota</taxon>
        <taxon>Viridiplantae</taxon>
        <taxon>Streptophyta</taxon>
        <taxon>Embryophyta</taxon>
        <taxon>Tracheophyta</taxon>
        <taxon>Spermatophyta</taxon>
        <taxon>Magnoliopsida</taxon>
        <taxon>eudicotyledons</taxon>
        <taxon>Gunneridae</taxon>
        <taxon>Pentapetalae</taxon>
        <taxon>rosids</taxon>
        <taxon>Vitales</taxon>
        <taxon>Vitaceae</taxon>
        <taxon>Viteae</taxon>
        <taxon>Vitis</taxon>
    </lineage>
</organism>
<accession>A0A438HFT8</accession>
<dbReference type="PANTHER" id="PTHR48475">
    <property type="entry name" value="RIBONUCLEASE H"/>
    <property type="match status" value="1"/>
</dbReference>
<comment type="caution">
    <text evidence="9">The sequence shown here is derived from an EMBL/GenBank/DDBJ whole genome shotgun (WGS) entry which is preliminary data.</text>
</comment>
<evidence type="ECO:0000313" key="9">
    <source>
        <dbReference type="EMBL" id="RVW83314.1"/>
    </source>
</evidence>
<reference evidence="9 10" key="1">
    <citation type="journal article" date="2018" name="PLoS Genet.">
        <title>Population sequencing reveals clonal diversity and ancestral inbreeding in the grapevine cultivar Chardonnay.</title>
        <authorList>
            <person name="Roach M.J."/>
            <person name="Johnson D.L."/>
            <person name="Bohlmann J."/>
            <person name="van Vuuren H.J."/>
            <person name="Jones S.J."/>
            <person name="Pretorius I.S."/>
            <person name="Schmidt S.A."/>
            <person name="Borneman A.R."/>
        </authorList>
    </citation>
    <scope>NUCLEOTIDE SEQUENCE [LARGE SCALE GENOMIC DNA]</scope>
    <source>
        <strain evidence="10">cv. Chardonnay</strain>
        <tissue evidence="9">Leaf</tissue>
    </source>
</reference>
<dbReference type="CDD" id="cd09279">
    <property type="entry name" value="RNase_HI_like"/>
    <property type="match status" value="1"/>
</dbReference>
<keyword evidence="1" id="KW-0808">Transferase</keyword>
<feature type="domain" description="RNase H type-1" evidence="7">
    <location>
        <begin position="188"/>
        <end position="244"/>
    </location>
</feature>
<dbReference type="SUPFAM" id="SSF53098">
    <property type="entry name" value="Ribonuclease H-like"/>
    <property type="match status" value="1"/>
</dbReference>
<dbReference type="PANTHER" id="PTHR48475:SF2">
    <property type="entry name" value="RIBONUCLEASE H"/>
    <property type="match status" value="1"/>
</dbReference>
<keyword evidence="6" id="KW-0695">RNA-directed DNA polymerase</keyword>
<dbReference type="Pfam" id="PF13456">
    <property type="entry name" value="RVT_3"/>
    <property type="match status" value="1"/>
</dbReference>
<evidence type="ECO:0000256" key="2">
    <source>
        <dbReference type="ARBA" id="ARBA00022695"/>
    </source>
</evidence>
<evidence type="ECO:0000256" key="5">
    <source>
        <dbReference type="ARBA" id="ARBA00022801"/>
    </source>
</evidence>
<dbReference type="SUPFAM" id="SSF56672">
    <property type="entry name" value="DNA/RNA polymerases"/>
    <property type="match status" value="1"/>
</dbReference>
<dbReference type="InterPro" id="IPR002156">
    <property type="entry name" value="RNaseH_domain"/>
</dbReference>
<proteinExistence type="predicted"/>
<evidence type="ECO:0000256" key="3">
    <source>
        <dbReference type="ARBA" id="ARBA00022722"/>
    </source>
</evidence>